<accession>A0A915PSI4</accession>
<evidence type="ECO:0000313" key="3">
    <source>
        <dbReference type="WBParaSite" id="sdigi.contig398.g8031.t1"/>
    </source>
</evidence>
<evidence type="ECO:0000313" key="2">
    <source>
        <dbReference type="Proteomes" id="UP000887581"/>
    </source>
</evidence>
<protein>
    <submittedName>
        <fullName evidence="3">Uncharacterized protein</fullName>
    </submittedName>
</protein>
<evidence type="ECO:0000256" key="1">
    <source>
        <dbReference type="SAM" id="SignalP"/>
    </source>
</evidence>
<dbReference type="Proteomes" id="UP000887581">
    <property type="component" value="Unplaced"/>
</dbReference>
<organism evidence="2 3">
    <name type="scientific">Setaria digitata</name>
    <dbReference type="NCBI Taxonomy" id="48799"/>
    <lineage>
        <taxon>Eukaryota</taxon>
        <taxon>Metazoa</taxon>
        <taxon>Ecdysozoa</taxon>
        <taxon>Nematoda</taxon>
        <taxon>Chromadorea</taxon>
        <taxon>Rhabditida</taxon>
        <taxon>Spirurina</taxon>
        <taxon>Spiruromorpha</taxon>
        <taxon>Filarioidea</taxon>
        <taxon>Setariidae</taxon>
        <taxon>Setaria</taxon>
    </lineage>
</organism>
<keyword evidence="2" id="KW-1185">Reference proteome</keyword>
<feature type="signal peptide" evidence="1">
    <location>
        <begin position="1"/>
        <end position="17"/>
    </location>
</feature>
<name>A0A915PSI4_9BILA</name>
<dbReference type="AlphaFoldDB" id="A0A915PSI4"/>
<dbReference type="WBParaSite" id="sdigi.contig398.g8031.t1">
    <property type="protein sequence ID" value="sdigi.contig398.g8031.t1"/>
    <property type="gene ID" value="sdigi.contig398.g8031"/>
</dbReference>
<feature type="chain" id="PRO_5037748482" evidence="1">
    <location>
        <begin position="18"/>
        <end position="180"/>
    </location>
</feature>
<keyword evidence="1" id="KW-0732">Signal</keyword>
<reference evidence="3" key="1">
    <citation type="submission" date="2022-11" db="UniProtKB">
        <authorList>
            <consortium name="WormBaseParasite"/>
        </authorList>
    </citation>
    <scope>IDENTIFICATION</scope>
</reference>
<proteinExistence type="predicted"/>
<sequence>MERFCILIGFMVVLSMSRNYDQKYEKIIKFPHAITIKGVMNCGYRQIYAVLINAAEEVKYMKYGGMVTDLLRTSHYFLSERDGGFRIPATRYVISNNIYLNITHHCIPDDKRNPLKNCFMRARHKVVGDPEAVRFDIHPIHLEKADYQSDEVTCVDWPFQYPEFNETNNLLNYSLSINYS</sequence>